<dbReference type="Proteomes" id="UP000002219">
    <property type="component" value="Chromosome 1"/>
</dbReference>
<proteinExistence type="predicted"/>
<dbReference type="AlphaFoldDB" id="D7B016"/>
<dbReference type="KEGG" id="nda:Ndas_4718"/>
<organism evidence="1 2">
    <name type="scientific">Nocardiopsis dassonvillei (strain ATCC 23218 / DSM 43111 / CIP 107115 / JCM 7437 / KCTC 9190 / NBRC 14626 / NCTC 10488 / NRRL B-5397 / IMRU 509)</name>
    <name type="common">Actinomadura dassonvillei</name>
    <dbReference type="NCBI Taxonomy" id="446468"/>
    <lineage>
        <taxon>Bacteria</taxon>
        <taxon>Bacillati</taxon>
        <taxon>Actinomycetota</taxon>
        <taxon>Actinomycetes</taxon>
        <taxon>Streptosporangiales</taxon>
        <taxon>Nocardiopsidaceae</taxon>
        <taxon>Nocardiopsis</taxon>
    </lineage>
</organism>
<evidence type="ECO:0008006" key="3">
    <source>
        <dbReference type="Google" id="ProtNLM"/>
    </source>
</evidence>
<gene>
    <name evidence="1" type="ordered locus">Ndas_4718</name>
</gene>
<dbReference type="EMBL" id="CP002040">
    <property type="protein sequence ID" value="ADH70104.1"/>
    <property type="molecule type" value="Genomic_DNA"/>
</dbReference>
<evidence type="ECO:0000313" key="2">
    <source>
        <dbReference type="Proteomes" id="UP000002219"/>
    </source>
</evidence>
<sequence length="91" mass="10130">MTKDASEQEVRELLLLFVRDRFLDGDPHGELTEDSPLREWGVLTSLNTAVLMNHIHTGLGVRIRAERIDPRAFTDVRSIAAMLCAGRAGEA</sequence>
<accession>D7B016</accession>
<dbReference type="Gene3D" id="1.10.1200.10">
    <property type="entry name" value="ACP-like"/>
    <property type="match status" value="1"/>
</dbReference>
<dbReference type="InterPro" id="IPR036736">
    <property type="entry name" value="ACP-like_sf"/>
</dbReference>
<protein>
    <recommendedName>
        <fullName evidence="3">Carrier domain-containing protein</fullName>
    </recommendedName>
</protein>
<dbReference type="HOGENOM" id="CLU_108696_16_2_11"/>
<evidence type="ECO:0000313" key="1">
    <source>
        <dbReference type="EMBL" id="ADH70104.1"/>
    </source>
</evidence>
<keyword evidence="2" id="KW-1185">Reference proteome</keyword>
<dbReference type="GeneID" id="91487254"/>
<dbReference type="STRING" id="446468.Ndas_4718"/>
<dbReference type="eggNOG" id="ENOG502ZQD1">
    <property type="taxonomic scope" value="Bacteria"/>
</dbReference>
<name>D7B016_NOCDD</name>
<dbReference type="SUPFAM" id="SSF47336">
    <property type="entry name" value="ACP-like"/>
    <property type="match status" value="1"/>
</dbReference>
<dbReference type="RefSeq" id="WP_013155711.1">
    <property type="nucleotide sequence ID" value="NC_014210.1"/>
</dbReference>
<reference evidence="1 2" key="1">
    <citation type="journal article" date="2010" name="Stand. Genomic Sci.">
        <title>Complete genome sequence of Nocardiopsis dassonvillei type strain (IMRU 509).</title>
        <authorList>
            <person name="Sun H."/>
            <person name="Lapidus A."/>
            <person name="Nolan M."/>
            <person name="Lucas S."/>
            <person name="Del Rio T.G."/>
            <person name="Tice H."/>
            <person name="Cheng J.F."/>
            <person name="Tapia R."/>
            <person name="Han C."/>
            <person name="Goodwin L."/>
            <person name="Pitluck S."/>
            <person name="Pagani I."/>
            <person name="Ivanova N."/>
            <person name="Mavromatis K."/>
            <person name="Mikhailova N."/>
            <person name="Pati A."/>
            <person name="Chen A."/>
            <person name="Palaniappan K."/>
            <person name="Land M."/>
            <person name="Hauser L."/>
            <person name="Chang Y.J."/>
            <person name="Jeffries C.D."/>
            <person name="Djao O.D."/>
            <person name="Rohde M."/>
            <person name="Sikorski J."/>
            <person name="Goker M."/>
            <person name="Woyke T."/>
            <person name="Bristow J."/>
            <person name="Eisen J.A."/>
            <person name="Markowitz V."/>
            <person name="Hugenholtz P."/>
            <person name="Kyrpides N.C."/>
            <person name="Klenk H.P."/>
        </authorList>
    </citation>
    <scope>NUCLEOTIDE SEQUENCE [LARGE SCALE GENOMIC DNA]</scope>
    <source>
        <strain evidence="2">ATCC 23218 / DSM 43111 / CIP 107115 / JCM 7437 / KCTC 9190 / NBRC 14626 / NCTC 10488 / NRRL B-5397 / IMRU 509</strain>
    </source>
</reference>